<dbReference type="Gene3D" id="3.50.50.60">
    <property type="entry name" value="FAD/NAD(P)-binding domain"/>
    <property type="match status" value="1"/>
</dbReference>
<keyword evidence="4" id="KW-1185">Reference proteome</keyword>
<dbReference type="Pfam" id="PF01266">
    <property type="entry name" value="DAO"/>
    <property type="match status" value="1"/>
</dbReference>
<dbReference type="PANTHER" id="PTHR13847">
    <property type="entry name" value="SARCOSINE DEHYDROGENASE-RELATED"/>
    <property type="match status" value="1"/>
</dbReference>
<dbReference type="SUPFAM" id="SSF51905">
    <property type="entry name" value="FAD/NAD(P)-binding domain"/>
    <property type="match status" value="1"/>
</dbReference>
<dbReference type="InterPro" id="IPR036188">
    <property type="entry name" value="FAD/NAD-bd_sf"/>
</dbReference>
<evidence type="ECO:0000259" key="2">
    <source>
        <dbReference type="Pfam" id="PF01266"/>
    </source>
</evidence>
<protein>
    <submittedName>
        <fullName evidence="3">FAD-dependent catabolic D-arginine dehydrogenase DauA</fullName>
    </submittedName>
</protein>
<accession>A0A369Q7L3</accession>
<dbReference type="GO" id="GO:0016491">
    <property type="term" value="F:oxidoreductase activity"/>
    <property type="evidence" value="ECO:0007669"/>
    <property type="project" value="UniProtKB-KW"/>
</dbReference>
<dbReference type="RefSeq" id="WP_147270803.1">
    <property type="nucleotide sequence ID" value="NZ_QBKA01000002.1"/>
</dbReference>
<reference evidence="3 4" key="1">
    <citation type="submission" date="2018-04" db="EMBL/GenBank/DDBJ databases">
        <title>Altererythrobacter sp. HME9302 genome sequencing and assembly.</title>
        <authorList>
            <person name="Kang H."/>
            <person name="Kim H."/>
            <person name="Joh K."/>
        </authorList>
    </citation>
    <scope>NUCLEOTIDE SEQUENCE [LARGE SCALE GENOMIC DNA]</scope>
    <source>
        <strain evidence="3 4">HME9302</strain>
    </source>
</reference>
<comment type="caution">
    <text evidence="3">The sequence shown here is derived from an EMBL/GenBank/DDBJ whole genome shotgun (WGS) entry which is preliminary data.</text>
</comment>
<evidence type="ECO:0000256" key="1">
    <source>
        <dbReference type="ARBA" id="ARBA00023002"/>
    </source>
</evidence>
<feature type="domain" description="FAD dependent oxidoreductase" evidence="2">
    <location>
        <begin position="6"/>
        <end position="348"/>
    </location>
</feature>
<keyword evidence="1" id="KW-0560">Oxidoreductase</keyword>
<dbReference type="OrthoDB" id="7421214at2"/>
<dbReference type="AlphaFoldDB" id="A0A369Q7L3"/>
<evidence type="ECO:0000313" key="4">
    <source>
        <dbReference type="Proteomes" id="UP000253727"/>
    </source>
</evidence>
<dbReference type="EMBL" id="QBKA01000002">
    <property type="protein sequence ID" value="RDC60863.1"/>
    <property type="molecule type" value="Genomic_DNA"/>
</dbReference>
<sequence>MALNFDIVVIGAGMAGASIASALAQTKRVALIEMEAAPGYHTTGRSAALYTELYGNSTVCEITSRGRAFFENPPRGFLRPLLHRRGCLYSVRPDQMSAADHLVANACQREIELQTLSPDRMAELIPALRSDVLAFGLFEPQSMDIDVDGLHQGYLRCAKERGVAFFVGKRPVIEQTGNSWLVTVGDEEISCAVVVNAGGAWADSLAAECGADPRRLIPHRRTVALVDPPVGRNPQDISGWPAVIDIDEKFYFKPESGKLLCSPADEHPSDPCDAVPEEIDIAIAIDRMQGLLDFPVRRIESSWAGLRTFTADKTPVVGFDPQVEGFFWFAGQGGYGIQMAPALSDLGARMLLGDPLDEADRRLARAVKPCRPALRAAA</sequence>
<evidence type="ECO:0000313" key="3">
    <source>
        <dbReference type="EMBL" id="RDC60863.1"/>
    </source>
</evidence>
<dbReference type="GO" id="GO:0005737">
    <property type="term" value="C:cytoplasm"/>
    <property type="evidence" value="ECO:0007669"/>
    <property type="project" value="TreeGrafter"/>
</dbReference>
<organism evidence="3 4">
    <name type="scientific">Alteripontixanthobacter maritimus</name>
    <dbReference type="NCBI Taxonomy" id="2161824"/>
    <lineage>
        <taxon>Bacteria</taxon>
        <taxon>Pseudomonadati</taxon>
        <taxon>Pseudomonadota</taxon>
        <taxon>Alphaproteobacteria</taxon>
        <taxon>Sphingomonadales</taxon>
        <taxon>Erythrobacteraceae</taxon>
        <taxon>Alteripontixanthobacter</taxon>
    </lineage>
</organism>
<dbReference type="InterPro" id="IPR006076">
    <property type="entry name" value="FAD-dep_OxRdtase"/>
</dbReference>
<gene>
    <name evidence="3" type="ORF">HME9302_02079</name>
</gene>
<dbReference type="Proteomes" id="UP000253727">
    <property type="component" value="Unassembled WGS sequence"/>
</dbReference>
<dbReference type="PANTHER" id="PTHR13847:SF287">
    <property type="entry name" value="FAD-DEPENDENT OXIDOREDUCTASE DOMAIN-CONTAINING PROTEIN 1"/>
    <property type="match status" value="1"/>
</dbReference>
<name>A0A369Q7L3_9SPHN</name>
<dbReference type="Gene3D" id="3.30.9.10">
    <property type="entry name" value="D-Amino Acid Oxidase, subunit A, domain 2"/>
    <property type="match status" value="1"/>
</dbReference>
<proteinExistence type="predicted"/>